<evidence type="ECO:0000313" key="2">
    <source>
        <dbReference type="Proteomes" id="UP000053144"/>
    </source>
</evidence>
<reference evidence="2" key="1">
    <citation type="journal article" date="2015" name="Proc. Natl. Acad. Sci. U.S.A.">
        <title>Genome sequencing of adzuki bean (Vigna angularis) provides insight into high starch and low fat accumulation and domestication.</title>
        <authorList>
            <person name="Yang K."/>
            <person name="Tian Z."/>
            <person name="Chen C."/>
            <person name="Luo L."/>
            <person name="Zhao B."/>
            <person name="Wang Z."/>
            <person name="Yu L."/>
            <person name="Li Y."/>
            <person name="Sun Y."/>
            <person name="Li W."/>
            <person name="Chen Y."/>
            <person name="Li Y."/>
            <person name="Zhang Y."/>
            <person name="Ai D."/>
            <person name="Zhao J."/>
            <person name="Shang C."/>
            <person name="Ma Y."/>
            <person name="Wu B."/>
            <person name="Wang M."/>
            <person name="Gao L."/>
            <person name="Sun D."/>
            <person name="Zhang P."/>
            <person name="Guo F."/>
            <person name="Wang W."/>
            <person name="Li Y."/>
            <person name="Wang J."/>
            <person name="Varshney R.K."/>
            <person name="Wang J."/>
            <person name="Ling H.Q."/>
            <person name="Wan P."/>
        </authorList>
    </citation>
    <scope>NUCLEOTIDE SEQUENCE</scope>
    <source>
        <strain evidence="2">cv. Jingnong 6</strain>
    </source>
</reference>
<proteinExistence type="predicted"/>
<name>A0A0L9VBR1_PHAAN</name>
<dbReference type="Proteomes" id="UP000053144">
    <property type="component" value="Chromosome 9"/>
</dbReference>
<dbReference type="STRING" id="3914.A0A0L9VBR1"/>
<evidence type="ECO:0000313" key="1">
    <source>
        <dbReference type="EMBL" id="KOM52094.1"/>
    </source>
</evidence>
<protein>
    <submittedName>
        <fullName evidence="1">Uncharacterized protein</fullName>
    </submittedName>
</protein>
<sequence>MAPFNISFSTLVFLFRAHTPPCLQHQSRSSKLQSVNAAFKGSSSFADWLSKEMFEMRLRDHDEDNDSEPDIIDSVWSVCVNWGLEESH</sequence>
<dbReference type="AlphaFoldDB" id="A0A0L9VBR1"/>
<dbReference type="Gramene" id="KOM52094">
    <property type="protein sequence ID" value="KOM52094"/>
    <property type="gene ID" value="LR48_Vigan09g075300"/>
</dbReference>
<organism evidence="1 2">
    <name type="scientific">Phaseolus angularis</name>
    <name type="common">Azuki bean</name>
    <name type="synonym">Vigna angularis</name>
    <dbReference type="NCBI Taxonomy" id="3914"/>
    <lineage>
        <taxon>Eukaryota</taxon>
        <taxon>Viridiplantae</taxon>
        <taxon>Streptophyta</taxon>
        <taxon>Embryophyta</taxon>
        <taxon>Tracheophyta</taxon>
        <taxon>Spermatophyta</taxon>
        <taxon>Magnoliopsida</taxon>
        <taxon>eudicotyledons</taxon>
        <taxon>Gunneridae</taxon>
        <taxon>Pentapetalae</taxon>
        <taxon>rosids</taxon>
        <taxon>fabids</taxon>
        <taxon>Fabales</taxon>
        <taxon>Fabaceae</taxon>
        <taxon>Papilionoideae</taxon>
        <taxon>50 kb inversion clade</taxon>
        <taxon>NPAAA clade</taxon>
        <taxon>indigoferoid/millettioid clade</taxon>
        <taxon>Phaseoleae</taxon>
        <taxon>Vigna</taxon>
    </lineage>
</organism>
<gene>
    <name evidence="1" type="ORF">LR48_Vigan09g075300</name>
</gene>
<dbReference type="EMBL" id="CM003379">
    <property type="protein sequence ID" value="KOM52094.1"/>
    <property type="molecule type" value="Genomic_DNA"/>
</dbReference>
<accession>A0A0L9VBR1</accession>